<organism evidence="1 2">
    <name type="scientific">Xenorhabdus lircayensis</name>
    <dbReference type="NCBI Taxonomy" id="2763499"/>
    <lineage>
        <taxon>Bacteria</taxon>
        <taxon>Pseudomonadati</taxon>
        <taxon>Pseudomonadota</taxon>
        <taxon>Gammaproteobacteria</taxon>
        <taxon>Enterobacterales</taxon>
        <taxon>Morganellaceae</taxon>
        <taxon>Xenorhabdus</taxon>
    </lineage>
</organism>
<evidence type="ECO:0000313" key="2">
    <source>
        <dbReference type="Proteomes" id="UP000696184"/>
    </source>
</evidence>
<evidence type="ECO:0008006" key="3">
    <source>
        <dbReference type="Google" id="ProtNLM"/>
    </source>
</evidence>
<sequence>MNIFTISHTRKNLTAIIINEEEYKTRQKAKQDAEFAEIIDLFDSSNRELTNK</sequence>
<proteinExistence type="predicted"/>
<reference evidence="1 2" key="1">
    <citation type="submission" date="2020-08" db="EMBL/GenBank/DDBJ databases">
        <title>Description of Xenorhabdus lircayensis sp. nov., the symbiotic bacterium associated with the entomopathogenic nematode Steirnernema unicornum.</title>
        <authorList>
            <person name="Castaneda-Alvarez C."/>
            <person name="Prodan S."/>
            <person name="Zamorano A."/>
            <person name="San-Blas E."/>
            <person name="Aballay E."/>
        </authorList>
    </citation>
    <scope>NUCLEOTIDE SEQUENCE [LARGE SCALE GENOMIC DNA]</scope>
    <source>
        <strain evidence="1 2">VLS</strain>
    </source>
</reference>
<name>A0ABS0U8P2_9GAMM</name>
<dbReference type="EMBL" id="JACOII010000038">
    <property type="protein sequence ID" value="MBI6549141.1"/>
    <property type="molecule type" value="Genomic_DNA"/>
</dbReference>
<gene>
    <name evidence="1" type="ORF">H8A87_10510</name>
</gene>
<evidence type="ECO:0000313" key="1">
    <source>
        <dbReference type="EMBL" id="MBI6549141.1"/>
    </source>
</evidence>
<dbReference type="RefSeq" id="WP_198689929.1">
    <property type="nucleotide sequence ID" value="NZ_CAWPUD010000036.1"/>
</dbReference>
<comment type="caution">
    <text evidence="1">The sequence shown here is derived from an EMBL/GenBank/DDBJ whole genome shotgun (WGS) entry which is preliminary data.</text>
</comment>
<keyword evidence="2" id="KW-1185">Reference proteome</keyword>
<accession>A0ABS0U8P2</accession>
<protein>
    <recommendedName>
        <fullName evidence="3">Prevent-host-death protein</fullName>
    </recommendedName>
</protein>
<dbReference type="Proteomes" id="UP000696184">
    <property type="component" value="Unassembled WGS sequence"/>
</dbReference>